<dbReference type="RefSeq" id="WP_133517342.1">
    <property type="nucleotide sequence ID" value="NZ_JAHDUW010000002.1"/>
</dbReference>
<dbReference type="Proteomes" id="UP000294855">
    <property type="component" value="Unassembled WGS sequence"/>
</dbReference>
<dbReference type="InterPro" id="IPR027417">
    <property type="entry name" value="P-loop_NTPase"/>
</dbReference>
<proteinExistence type="predicted"/>
<name>A0A484F5D2_9EURY</name>
<evidence type="ECO:0000313" key="3">
    <source>
        <dbReference type="Proteomes" id="UP000294855"/>
    </source>
</evidence>
<dbReference type="InterPro" id="IPR051316">
    <property type="entry name" value="Zinc-reg_GTPase_activator"/>
</dbReference>
<reference evidence="2 3" key="1">
    <citation type="submission" date="2019-03" db="EMBL/GenBank/DDBJ databases">
        <title>Genomic Encyclopedia of Type Strains, Phase IV (KMG-IV): sequencing the most valuable type-strain genomes for metagenomic binning, comparative biology and taxonomic classification.</title>
        <authorList>
            <person name="Goeker M."/>
        </authorList>
    </citation>
    <scope>NUCLEOTIDE SEQUENCE [LARGE SCALE GENOMIC DNA]</scope>
    <source>
        <strain evidence="2 3">DSM 13328</strain>
    </source>
</reference>
<dbReference type="SUPFAM" id="SSF52540">
    <property type="entry name" value="P-loop containing nucleoside triphosphate hydrolases"/>
    <property type="match status" value="1"/>
</dbReference>
<evidence type="ECO:0000313" key="2">
    <source>
        <dbReference type="EMBL" id="TDQ69550.1"/>
    </source>
</evidence>
<accession>A0A484F5D2</accession>
<dbReference type="InterPro" id="IPR003495">
    <property type="entry name" value="CobW/HypB/UreG_nucleotide-bd"/>
</dbReference>
<dbReference type="EMBL" id="SNYS01000007">
    <property type="protein sequence ID" value="TDQ69550.1"/>
    <property type="molecule type" value="Genomic_DNA"/>
</dbReference>
<evidence type="ECO:0000259" key="1">
    <source>
        <dbReference type="Pfam" id="PF02492"/>
    </source>
</evidence>
<organism evidence="2 3">
    <name type="scientific">Methanimicrococcus blatticola</name>
    <dbReference type="NCBI Taxonomy" id="91560"/>
    <lineage>
        <taxon>Archaea</taxon>
        <taxon>Methanobacteriati</taxon>
        <taxon>Methanobacteriota</taxon>
        <taxon>Stenosarchaea group</taxon>
        <taxon>Methanomicrobia</taxon>
        <taxon>Methanosarcinales</taxon>
        <taxon>Methanosarcinaceae</taxon>
        <taxon>Methanimicrococcus</taxon>
    </lineage>
</organism>
<feature type="domain" description="CobW/HypB/UreG nucleotide-binding" evidence="1">
    <location>
        <begin position="14"/>
        <end position="192"/>
    </location>
</feature>
<dbReference type="GO" id="GO:0005737">
    <property type="term" value="C:cytoplasm"/>
    <property type="evidence" value="ECO:0007669"/>
    <property type="project" value="TreeGrafter"/>
</dbReference>
<dbReference type="PANTHER" id="PTHR13748">
    <property type="entry name" value="COBW-RELATED"/>
    <property type="match status" value="1"/>
</dbReference>
<sequence length="210" mass="23606">MTTINNQNKDETLIVIIGGFLGSGKTTLIKEIGKHYAADGKVVTYFTNEVGEETIDGDLLGYDMDTKEITTACVTCNLKEVMSAAVEQLLDRVHPDILLIEPKETVSPLVVKDELNKMSLKSGSEECQFAPLFTLIDCSRFFKNVKEKKKITFDQIAVSEVIVLNKTDLIDEKELNLISESIRQINPDAKIIKNSIQKEERDEIIKLIHF</sequence>
<dbReference type="Gene3D" id="3.40.50.300">
    <property type="entry name" value="P-loop containing nucleotide triphosphate hydrolases"/>
    <property type="match status" value="1"/>
</dbReference>
<keyword evidence="3" id="KW-1185">Reference proteome</keyword>
<dbReference type="OrthoDB" id="359387at2157"/>
<comment type="caution">
    <text evidence="2">The sequence shown here is derived from an EMBL/GenBank/DDBJ whole genome shotgun (WGS) entry which is preliminary data.</text>
</comment>
<dbReference type="AlphaFoldDB" id="A0A484F5D2"/>
<protein>
    <submittedName>
        <fullName evidence="2">CobW/HypB/UreG family nucleotide-binding protein</fullName>
    </submittedName>
</protein>
<dbReference type="Pfam" id="PF02492">
    <property type="entry name" value="cobW"/>
    <property type="match status" value="1"/>
</dbReference>
<dbReference type="PANTHER" id="PTHR13748:SF62">
    <property type="entry name" value="COBW DOMAIN-CONTAINING PROTEIN"/>
    <property type="match status" value="1"/>
</dbReference>
<gene>
    <name evidence="2" type="ORF">C7391_0885</name>
</gene>